<evidence type="ECO:0000313" key="1">
    <source>
        <dbReference type="EMBL" id="BCA48139.1"/>
    </source>
</evidence>
<dbReference type="Proteomes" id="UP000500882">
    <property type="component" value="Chromosome"/>
</dbReference>
<reference evidence="1 2" key="1">
    <citation type="submission" date="2020-02" db="EMBL/GenBank/DDBJ databases">
        <title>Whole-genome sequencing and comparative analysis of the genomes of Bacteroides thetaiotaomicron and Escherichia coli isolated from a healthy resident in Vietnam.</title>
        <authorList>
            <person name="Mohsin M."/>
            <person name="Tanaka K."/>
            <person name="Kawahara R."/>
            <person name="Kondo S."/>
            <person name="Noguchi H."/>
            <person name="Motooka D."/>
            <person name="Nakamura S."/>
            <person name="Khong D.T."/>
            <person name="Nguyen T.N."/>
            <person name="Tran H.T."/>
            <person name="Yamamoto Y."/>
        </authorList>
    </citation>
    <scope>NUCLEOTIDE SEQUENCE [LARGE SCALE GENOMIC DNA]</scope>
    <source>
        <strain evidence="1 2">F9-2</strain>
    </source>
</reference>
<dbReference type="AlphaFoldDB" id="A0A679H128"/>
<dbReference type="Pfam" id="PF18942">
    <property type="entry name" value="DUF5689"/>
    <property type="match status" value="1"/>
</dbReference>
<dbReference type="EMBL" id="AP022660">
    <property type="protein sequence ID" value="BCA48139.1"/>
    <property type="molecule type" value="Genomic_DNA"/>
</dbReference>
<sequence length="286" mass="31187">MGKLIQGNDMKKITFILSAALLLTLGVSSCMDDFDTPVTGNAYGNNTIKEQRTISIANLKEKYSSVISANQFQTVTEETRISGVVVGDDESGNIYKQLIVADETGAIVVGINSTGIYANCPVGQKVVIDCENLNVGGYGMQAQIGTTYKGAIGRMDLAVWLDHVRVINKPQLWYDELIPMELTGAQLKAYDKDLAPVLVMFKDVTIKEADGTATFAPEDLKDGGNGVNRTLVLDDNSTLTFRTSTYANFSTEVMPTGKINVIGILSRYNSTWQIVARTYSDIQRNN</sequence>
<name>A0A679H128_BACT4</name>
<dbReference type="PROSITE" id="PS51257">
    <property type="entry name" value="PROKAR_LIPOPROTEIN"/>
    <property type="match status" value="1"/>
</dbReference>
<organism evidence="1 2">
    <name type="scientific">Bacteroides thetaiotaomicron</name>
    <dbReference type="NCBI Taxonomy" id="818"/>
    <lineage>
        <taxon>Bacteria</taxon>
        <taxon>Pseudomonadati</taxon>
        <taxon>Bacteroidota</taxon>
        <taxon>Bacteroidia</taxon>
        <taxon>Bacteroidales</taxon>
        <taxon>Bacteroidaceae</taxon>
        <taxon>Bacteroides</taxon>
    </lineage>
</organism>
<evidence type="ECO:0000313" key="2">
    <source>
        <dbReference type="Proteomes" id="UP000500882"/>
    </source>
</evidence>
<accession>A0A679H128</accession>
<dbReference type="InterPro" id="IPR043744">
    <property type="entry name" value="DUF5689"/>
</dbReference>
<gene>
    <name evidence="1" type="ORF">BatF92_00810</name>
</gene>
<proteinExistence type="predicted"/>
<protein>
    <submittedName>
        <fullName evidence="1">Uncharacterized protein</fullName>
    </submittedName>
</protein>